<feature type="region of interest" description="Disordered" evidence="7">
    <location>
        <begin position="822"/>
        <end position="855"/>
    </location>
</feature>
<dbReference type="InterPro" id="IPR003594">
    <property type="entry name" value="HATPase_dom"/>
</dbReference>
<dbReference type="PRINTS" id="PR00344">
    <property type="entry name" value="BCTRLSENSOR"/>
</dbReference>
<dbReference type="Pfam" id="PF01590">
    <property type="entry name" value="GAF"/>
    <property type="match status" value="1"/>
</dbReference>
<dbReference type="Proteomes" id="UP000800041">
    <property type="component" value="Unassembled WGS sequence"/>
</dbReference>
<feature type="region of interest" description="Disordered" evidence="7">
    <location>
        <begin position="653"/>
        <end position="674"/>
    </location>
</feature>
<feature type="compositionally biased region" description="Basic and acidic residues" evidence="7">
    <location>
        <begin position="259"/>
        <end position="271"/>
    </location>
</feature>
<dbReference type="InterPro" id="IPR003018">
    <property type="entry name" value="GAF"/>
</dbReference>
<feature type="compositionally biased region" description="Low complexity" evidence="7">
    <location>
        <begin position="824"/>
        <end position="841"/>
    </location>
</feature>
<dbReference type="GO" id="GO:0009927">
    <property type="term" value="F:histidine phosphotransfer kinase activity"/>
    <property type="evidence" value="ECO:0007669"/>
    <property type="project" value="TreeGrafter"/>
</dbReference>
<dbReference type="PANTHER" id="PTHR43047">
    <property type="entry name" value="TWO-COMPONENT HISTIDINE PROTEIN KINASE"/>
    <property type="match status" value="1"/>
</dbReference>
<dbReference type="InterPro" id="IPR001789">
    <property type="entry name" value="Sig_transdc_resp-reg_receiver"/>
</dbReference>
<keyword evidence="11" id="KW-1185">Reference proteome</keyword>
<dbReference type="EMBL" id="ML977157">
    <property type="protein sequence ID" value="KAF1986364.1"/>
    <property type="molecule type" value="Genomic_DNA"/>
</dbReference>
<name>A0A6G1GZX4_9PEZI</name>
<feature type="compositionally biased region" description="Polar residues" evidence="7">
    <location>
        <begin position="9"/>
        <end position="20"/>
    </location>
</feature>
<feature type="domain" description="Histidine kinase" evidence="8">
    <location>
        <begin position="531"/>
        <end position="823"/>
    </location>
</feature>
<dbReference type="InterPro" id="IPR005467">
    <property type="entry name" value="His_kinase_dom"/>
</dbReference>
<dbReference type="SUPFAM" id="SSF52172">
    <property type="entry name" value="CheY-like"/>
    <property type="match status" value="1"/>
</dbReference>
<evidence type="ECO:0000313" key="11">
    <source>
        <dbReference type="Proteomes" id="UP000800041"/>
    </source>
</evidence>
<dbReference type="InterPro" id="IPR036890">
    <property type="entry name" value="HATPase_C_sf"/>
</dbReference>
<dbReference type="InterPro" id="IPR011006">
    <property type="entry name" value="CheY-like_superfamily"/>
</dbReference>
<dbReference type="InterPro" id="IPR004358">
    <property type="entry name" value="Sig_transdc_His_kin-like_C"/>
</dbReference>
<reference evidence="10" key="1">
    <citation type="journal article" date="2020" name="Stud. Mycol.">
        <title>101 Dothideomycetes genomes: a test case for predicting lifestyles and emergence of pathogens.</title>
        <authorList>
            <person name="Haridas S."/>
            <person name="Albert R."/>
            <person name="Binder M."/>
            <person name="Bloem J."/>
            <person name="Labutti K."/>
            <person name="Salamov A."/>
            <person name="Andreopoulos B."/>
            <person name="Baker S."/>
            <person name="Barry K."/>
            <person name="Bills G."/>
            <person name="Bluhm B."/>
            <person name="Cannon C."/>
            <person name="Castanera R."/>
            <person name="Culley D."/>
            <person name="Daum C."/>
            <person name="Ezra D."/>
            <person name="Gonzalez J."/>
            <person name="Henrissat B."/>
            <person name="Kuo A."/>
            <person name="Liang C."/>
            <person name="Lipzen A."/>
            <person name="Lutzoni F."/>
            <person name="Magnuson J."/>
            <person name="Mondo S."/>
            <person name="Nolan M."/>
            <person name="Ohm R."/>
            <person name="Pangilinan J."/>
            <person name="Park H.-J."/>
            <person name="Ramirez L."/>
            <person name="Alfaro M."/>
            <person name="Sun H."/>
            <person name="Tritt A."/>
            <person name="Yoshinaga Y."/>
            <person name="Zwiers L.-H."/>
            <person name="Turgeon B."/>
            <person name="Goodwin S."/>
            <person name="Spatafora J."/>
            <person name="Crous P."/>
            <person name="Grigoriev I."/>
        </authorList>
    </citation>
    <scope>NUCLEOTIDE SEQUENCE</scope>
    <source>
        <strain evidence="10">CBS 113979</strain>
    </source>
</reference>
<dbReference type="SUPFAM" id="SSF47384">
    <property type="entry name" value="Homodimeric domain of signal transducing histidine kinase"/>
    <property type="match status" value="1"/>
</dbReference>
<dbReference type="Gene3D" id="3.30.565.10">
    <property type="entry name" value="Histidine kinase-like ATPase, C-terminal domain"/>
    <property type="match status" value="1"/>
</dbReference>
<feature type="region of interest" description="Disordered" evidence="7">
    <location>
        <begin position="1319"/>
        <end position="1347"/>
    </location>
</feature>
<evidence type="ECO:0000259" key="9">
    <source>
        <dbReference type="PROSITE" id="PS50110"/>
    </source>
</evidence>
<dbReference type="Pfam" id="PF00072">
    <property type="entry name" value="Response_reg"/>
    <property type="match status" value="1"/>
</dbReference>
<gene>
    <name evidence="10" type="ORF">K402DRAFT_377511</name>
</gene>
<evidence type="ECO:0000256" key="5">
    <source>
        <dbReference type="ARBA" id="ARBA00022777"/>
    </source>
</evidence>
<evidence type="ECO:0000256" key="1">
    <source>
        <dbReference type="ARBA" id="ARBA00000085"/>
    </source>
</evidence>
<evidence type="ECO:0000259" key="8">
    <source>
        <dbReference type="PROSITE" id="PS50109"/>
    </source>
</evidence>
<dbReference type="Pfam" id="PF02518">
    <property type="entry name" value="HATPase_c"/>
    <property type="match status" value="1"/>
</dbReference>
<sequence>MSGHGAMASEQQPLASPSLSRTDEIRARELYKYFKPPRTYGSSQKSSPDTILTANAQLVAWRLNMERSLVSLLDDEQQYFVAEGTKTLRLDDTSQSEDPDDAIWAGCSTVSKSGKLCEYTIAIGPPEGDRIDCFEVQDLSKDERFMNLPFVSGGPKFRYYVGVPLWTKNNIPIGSLFAMDSKPREALNETDKKFLQVIAQNCMTHLEMLREKEDKKRAMAMNQALAAFVDPDHRIERYEPSKQGKQPALAGTAQPTQEKVQEGLPKDETKSTGRGSMLPNPLQRMKRKFSSGLVPKSTSEAPPDDHDTSKGSSGSTSSVDRPRVSDDEHTNTFQRASELLYDALSLGDGGGVLFLDTMSSFRRVATDSEHGSSDGEIDRRPLGATHSGGNSAHRATLSDKSIMRMIKKYPRGKLFSLDSEGLEFSSSGEDNDIKDYIYEVPSSKNVAPIRGEGPQLLKHFPAARQILFLPLWDASASRFSACFIYNSSPYRSLSTNPDLLFAIAFCNCVMAEITRIAMLADSQQKSDFIGSVSHELRSPLHGILASCEFMHDTEIDTFQKSLIDTADSCARTLLDTINQVLDYSKIASFQRNFASAKRNQKGRSSSLNQPLLNLYGDVDIAKITEEVVEGISLGTIFKDSSSYLDVEDLEANATATSRGPHKSKQKPRSGAGVANLSSLSRANVEVILDLDSSLQDQSFVTQPGAYRRVVMNLFGNALKYTRSGFIRLSLKMVLQEDAPNASNGERPASYVKLTVTDSGQGMSQDYLRTKLFTPFSQESSMAPGTGLGLSLVRSIVNMLAGDISISSTQGVGTEVIVKLPMSQGSVPNSNSNSTPSTAGSSVEREKDNSPTVVQNQSGGKTVALFFDPNEFTEASQMLRSSLRHYLKDWYGFSVVDWTRKAKCDMIIVEEPDLEAFKAANANKTGAQDGAMILVLCSAASRKGQKAVLDSPNVGVLYHPFGPHKLARALRLCLEKQGRLGADATAGADFPIPITGDLDNEVEPIDDVINVMEKVTLTNTDPDIPDVSLIQSGDILAREDSIAAQKAMDSLPNTDSSNDSRDPAPEFPFPIEVKDGTVSPGTIPANVNPPPKPTAADSRDSSASPAASTHTLTARPSLELRRTIDPTNPELAAHATSTAAPISLAGAITNQPPGPPPATRDPRLMLVDDNPVNLKLIQMFMKKRKYTAVTSAENGLVAVTRFTELTLQDPPCTPDIIFMDISMPVMDGFEATRRIRAVEAEVREKCAPTETPEPSLVIALTGLASGRDQSEAFASGFDLYLTKPVSMREVGRLLDNWRANGGVKGEGVPSGGVSGESVGVGGGSLGKADGGGGGIVRSSEGLPSRLEL</sequence>
<proteinExistence type="predicted"/>
<keyword evidence="3 6" id="KW-0597">Phosphoprotein</keyword>
<dbReference type="SUPFAM" id="SSF55781">
    <property type="entry name" value="GAF domain-like"/>
    <property type="match status" value="1"/>
</dbReference>
<keyword evidence="4" id="KW-0808">Transferase</keyword>
<dbReference type="InterPro" id="IPR029016">
    <property type="entry name" value="GAF-like_dom_sf"/>
</dbReference>
<dbReference type="Gene3D" id="3.30.450.40">
    <property type="match status" value="1"/>
</dbReference>
<dbReference type="PANTHER" id="PTHR43047:SF72">
    <property type="entry name" value="OSMOSENSING HISTIDINE PROTEIN KINASE SLN1"/>
    <property type="match status" value="1"/>
</dbReference>
<feature type="region of interest" description="Disordered" evidence="7">
    <location>
        <begin position="1"/>
        <end position="22"/>
    </location>
</feature>
<dbReference type="GO" id="GO:0000155">
    <property type="term" value="F:phosphorelay sensor kinase activity"/>
    <property type="evidence" value="ECO:0007669"/>
    <property type="project" value="InterPro"/>
</dbReference>
<dbReference type="PROSITE" id="PS50110">
    <property type="entry name" value="RESPONSE_REGULATORY"/>
    <property type="match status" value="1"/>
</dbReference>
<feature type="compositionally biased region" description="Gly residues" evidence="7">
    <location>
        <begin position="1319"/>
        <end position="1334"/>
    </location>
</feature>
<feature type="region of interest" description="Disordered" evidence="7">
    <location>
        <begin position="1048"/>
        <end position="1121"/>
    </location>
</feature>
<dbReference type="OrthoDB" id="303614at2759"/>
<dbReference type="PROSITE" id="PS50109">
    <property type="entry name" value="HIS_KIN"/>
    <property type="match status" value="1"/>
</dbReference>
<dbReference type="SMART" id="SM00448">
    <property type="entry name" value="REC"/>
    <property type="match status" value="1"/>
</dbReference>
<dbReference type="SUPFAM" id="SSF55874">
    <property type="entry name" value="ATPase domain of HSP90 chaperone/DNA topoisomerase II/histidine kinase"/>
    <property type="match status" value="1"/>
</dbReference>
<accession>A0A6G1GZX4</accession>
<evidence type="ECO:0000256" key="3">
    <source>
        <dbReference type="ARBA" id="ARBA00022553"/>
    </source>
</evidence>
<feature type="region of interest" description="Disordered" evidence="7">
    <location>
        <begin position="366"/>
        <end position="395"/>
    </location>
</feature>
<feature type="region of interest" description="Disordered" evidence="7">
    <location>
        <begin position="239"/>
        <end position="329"/>
    </location>
</feature>
<dbReference type="InterPro" id="IPR036097">
    <property type="entry name" value="HisK_dim/P_sf"/>
</dbReference>
<evidence type="ECO:0000256" key="2">
    <source>
        <dbReference type="ARBA" id="ARBA00012438"/>
    </source>
</evidence>
<comment type="catalytic activity">
    <reaction evidence="1">
        <text>ATP + protein L-histidine = ADP + protein N-phospho-L-histidine.</text>
        <dbReference type="EC" id="2.7.13.3"/>
    </reaction>
</comment>
<dbReference type="CDD" id="cd17546">
    <property type="entry name" value="REC_hyHK_CKI1_RcsC-like"/>
    <property type="match status" value="1"/>
</dbReference>
<feature type="modified residue" description="4-aspartylphosphate" evidence="6">
    <location>
        <position position="1219"/>
    </location>
</feature>
<dbReference type="Pfam" id="PF00512">
    <property type="entry name" value="HisKA"/>
    <property type="match status" value="1"/>
</dbReference>
<feature type="compositionally biased region" description="Basic and acidic residues" evidence="7">
    <location>
        <begin position="320"/>
        <end position="329"/>
    </location>
</feature>
<feature type="domain" description="Response regulatory" evidence="9">
    <location>
        <begin position="1162"/>
        <end position="1297"/>
    </location>
</feature>
<dbReference type="SMART" id="SM00387">
    <property type="entry name" value="HATPase_c"/>
    <property type="match status" value="1"/>
</dbReference>
<keyword evidence="5" id="KW-0418">Kinase</keyword>
<evidence type="ECO:0000256" key="7">
    <source>
        <dbReference type="SAM" id="MobiDB-lite"/>
    </source>
</evidence>
<evidence type="ECO:0000256" key="4">
    <source>
        <dbReference type="ARBA" id="ARBA00022679"/>
    </source>
</evidence>
<feature type="compositionally biased region" description="Basic and acidic residues" evidence="7">
    <location>
        <begin position="366"/>
        <end position="381"/>
    </location>
</feature>
<evidence type="ECO:0000256" key="6">
    <source>
        <dbReference type="PROSITE-ProRule" id="PRU00169"/>
    </source>
</evidence>
<dbReference type="CDD" id="cd00082">
    <property type="entry name" value="HisKA"/>
    <property type="match status" value="1"/>
</dbReference>
<dbReference type="Gene3D" id="3.40.50.2300">
    <property type="match status" value="1"/>
</dbReference>
<evidence type="ECO:0000313" key="10">
    <source>
        <dbReference type="EMBL" id="KAF1986364.1"/>
    </source>
</evidence>
<dbReference type="FunFam" id="1.10.287.130:FF:000023">
    <property type="entry name" value="Sensor histidine kinase/response regulator, putative"/>
    <property type="match status" value="1"/>
</dbReference>
<protein>
    <recommendedName>
        <fullName evidence="2">histidine kinase</fullName>
        <ecNumber evidence="2">2.7.13.3</ecNumber>
    </recommendedName>
</protein>
<dbReference type="Gene3D" id="1.10.287.130">
    <property type="match status" value="1"/>
</dbReference>
<dbReference type="GO" id="GO:0005886">
    <property type="term" value="C:plasma membrane"/>
    <property type="evidence" value="ECO:0007669"/>
    <property type="project" value="TreeGrafter"/>
</dbReference>
<dbReference type="InterPro" id="IPR003661">
    <property type="entry name" value="HisK_dim/P_dom"/>
</dbReference>
<dbReference type="SMART" id="SM00388">
    <property type="entry name" value="HisKA"/>
    <property type="match status" value="1"/>
</dbReference>
<organism evidence="10 11">
    <name type="scientific">Aulographum hederae CBS 113979</name>
    <dbReference type="NCBI Taxonomy" id="1176131"/>
    <lineage>
        <taxon>Eukaryota</taxon>
        <taxon>Fungi</taxon>
        <taxon>Dikarya</taxon>
        <taxon>Ascomycota</taxon>
        <taxon>Pezizomycotina</taxon>
        <taxon>Dothideomycetes</taxon>
        <taxon>Pleosporomycetidae</taxon>
        <taxon>Aulographales</taxon>
        <taxon>Aulographaceae</taxon>
    </lineage>
</organism>
<dbReference type="EC" id="2.7.13.3" evidence="2"/>